<comment type="catalytic activity">
    <reaction evidence="10">
        <text>2 H2O2 = O2 + 2 H2O</text>
        <dbReference type="Rhea" id="RHEA:20309"/>
        <dbReference type="ChEBI" id="CHEBI:15377"/>
        <dbReference type="ChEBI" id="CHEBI:15379"/>
        <dbReference type="ChEBI" id="CHEBI:16240"/>
        <dbReference type="EC" id="1.11.1.6"/>
    </reaction>
</comment>
<evidence type="ECO:0000256" key="5">
    <source>
        <dbReference type="ARBA" id="ARBA00022617"/>
    </source>
</evidence>
<comment type="similarity">
    <text evidence="10">Belongs to the catalase family.</text>
</comment>
<dbReference type="SMART" id="SM01060">
    <property type="entry name" value="Catalase"/>
    <property type="match status" value="1"/>
</dbReference>
<dbReference type="Pfam" id="PF18011">
    <property type="entry name" value="Catalase_C"/>
    <property type="match status" value="1"/>
</dbReference>
<dbReference type="InterPro" id="IPR041399">
    <property type="entry name" value="Catalase_large_C"/>
</dbReference>
<evidence type="ECO:0000256" key="3">
    <source>
        <dbReference type="ARBA" id="ARBA00012314"/>
    </source>
</evidence>
<dbReference type="PANTHER" id="PTHR42821">
    <property type="entry name" value="CATALASE"/>
    <property type="match status" value="1"/>
</dbReference>
<evidence type="ECO:0000313" key="14">
    <source>
        <dbReference type="Proteomes" id="UP000622707"/>
    </source>
</evidence>
<keyword evidence="7 10" id="KW-0560">Oxidoreductase</keyword>
<name>A0ABS1JTF1_9BURK</name>
<dbReference type="InterPro" id="IPR043156">
    <property type="entry name" value="Catalase_clade2_helical"/>
</dbReference>
<dbReference type="CDD" id="cd03132">
    <property type="entry name" value="GATase1_catalase"/>
    <property type="match status" value="1"/>
</dbReference>
<comment type="function">
    <text evidence="2 10">Decomposes hydrogen peroxide into water and oxygen; serves to protect cells from the toxic effects of hydrogen peroxide.</text>
</comment>
<dbReference type="EMBL" id="JAEQND010000012">
    <property type="protein sequence ID" value="MBL0427555.1"/>
    <property type="molecule type" value="Genomic_DNA"/>
</dbReference>
<dbReference type="PRINTS" id="PR00067">
    <property type="entry name" value="CATALASE"/>
</dbReference>
<evidence type="ECO:0000256" key="4">
    <source>
        <dbReference type="ARBA" id="ARBA00022559"/>
    </source>
</evidence>
<dbReference type="PANTHER" id="PTHR42821:SF1">
    <property type="entry name" value="CATALASE-B"/>
    <property type="match status" value="1"/>
</dbReference>
<evidence type="ECO:0000256" key="1">
    <source>
        <dbReference type="ARBA" id="ARBA00001971"/>
    </source>
</evidence>
<dbReference type="InterPro" id="IPR024712">
    <property type="entry name" value="Catalase_clade2"/>
</dbReference>
<keyword evidence="4 10" id="KW-0575">Peroxidase</keyword>
<evidence type="ECO:0000259" key="12">
    <source>
        <dbReference type="SMART" id="SM01060"/>
    </source>
</evidence>
<dbReference type="PROSITE" id="PS00438">
    <property type="entry name" value="CATALASE_2"/>
    <property type="match status" value="1"/>
</dbReference>
<feature type="region of interest" description="Disordered" evidence="11">
    <location>
        <begin position="1"/>
        <end position="42"/>
    </location>
</feature>
<dbReference type="InterPro" id="IPR020835">
    <property type="entry name" value="Catalase_sf"/>
</dbReference>
<dbReference type="InterPro" id="IPR024708">
    <property type="entry name" value="Catalase_AS"/>
</dbReference>
<dbReference type="Proteomes" id="UP000622707">
    <property type="component" value="Unassembled WGS sequence"/>
</dbReference>
<comment type="cofactor">
    <cofactor evidence="1 10">
        <name>heme</name>
        <dbReference type="ChEBI" id="CHEBI:30413"/>
    </cofactor>
</comment>
<dbReference type="EC" id="1.11.1.6" evidence="3 10"/>
<dbReference type="GO" id="GO:0004096">
    <property type="term" value="F:catalase activity"/>
    <property type="evidence" value="ECO:0007669"/>
    <property type="project" value="UniProtKB-EC"/>
</dbReference>
<dbReference type="Pfam" id="PF00199">
    <property type="entry name" value="Catalase"/>
    <property type="match status" value="1"/>
</dbReference>
<organism evidence="13 14">
    <name type="scientific">Ramlibacter alkalitolerans</name>
    <dbReference type="NCBI Taxonomy" id="2039631"/>
    <lineage>
        <taxon>Bacteria</taxon>
        <taxon>Pseudomonadati</taxon>
        <taxon>Pseudomonadota</taxon>
        <taxon>Betaproteobacteria</taxon>
        <taxon>Burkholderiales</taxon>
        <taxon>Comamonadaceae</taxon>
        <taxon>Ramlibacter</taxon>
    </lineage>
</organism>
<sequence>MPKPPAPNPASQNKEAAAAAARNTDSGPGRIDPAQADLAARRMAEVQQTVAAMPHNATKPLEHGFENGTNPPAGEAVEPPSRLVGASTLSEENDSAKVGTAALDGLNATTESLDRVRVDSSGRTLTTNQGVAVSDNQNSLKYGVRGPVLLEDFVLREKITHFDHERIPERIVHARGSGAHGFFECLRPLTDVTMAAPFREAGKRTPVFVRFSTVQGERGSKDTARDVRGFAVKFYTDEGNWDLVGNNMPVFFIQDAMKFPDLVHAVKPEPHHQMPQAASAHDTFWDFVSLMPESTHMLMWVMSDRAIPRSFATMQGFGVHTFRLVNEQGVSVFCKFHWSPAAGTHSLVWDEAVKISGADPDYHRRDLWERIEAGNYPEYELGLQTFTEEQAEQFSFDILDATKIVPEELVPVIPVGRMVLNRNPDNFFAETEQVAFCTAQVIPGIDFSNDPLLAGRIHSYVDTQISRLGGPNFHEIPINAPLVQVHNNQRDGMHRQAIHRGRVNYEPNSLAGGCPFQAGAAQGFVSVPARIRAEEEQGKVRAKPEKFADHYTQARLFYESQTPVEQCHIANAFRFELSKVTVPAIRERMVASLRNASEDLALKVGQGLGMDPLPDPLPPALADPAPPEVTKSPPLSLLARPGDGSIRGRKVALLVAPGVRAAPLLQVQQALLEQGAIGRLVGPRIGPMPTADGAAVDADASLENEPGFLFDALVLPDGAEAVAALAQDGHTAEFVRDQFRHCKTILVLGAARELLALAGLPPSLDKAQAQGGTGLILAGEGEEQAATQAFLQALAKHRHFGREMDPPLV</sequence>
<evidence type="ECO:0000256" key="7">
    <source>
        <dbReference type="ARBA" id="ARBA00023002"/>
    </source>
</evidence>
<proteinExistence type="inferred from homology"/>
<accession>A0ABS1JTF1</accession>
<reference evidence="13 14" key="1">
    <citation type="journal article" date="2017" name="Int. J. Syst. Evol. Microbiol.">
        <title>Ramlibacter alkalitolerans sp. nov., alkali-tolerant bacterium isolated from soil of ginseng.</title>
        <authorList>
            <person name="Lee D.H."/>
            <person name="Cha C.J."/>
        </authorList>
    </citation>
    <scope>NUCLEOTIDE SEQUENCE [LARGE SCALE GENOMIC DNA]</scope>
    <source>
        <strain evidence="13 14">KACC 19305</strain>
    </source>
</reference>
<keyword evidence="9 10" id="KW-0376">Hydrogen peroxide</keyword>
<dbReference type="Gene3D" id="3.40.50.880">
    <property type="match status" value="1"/>
</dbReference>
<dbReference type="SUPFAM" id="SSF52317">
    <property type="entry name" value="Class I glutamine amidotransferase-like"/>
    <property type="match status" value="1"/>
</dbReference>
<evidence type="ECO:0000256" key="11">
    <source>
        <dbReference type="SAM" id="MobiDB-lite"/>
    </source>
</evidence>
<evidence type="ECO:0000256" key="10">
    <source>
        <dbReference type="PIRNR" id="PIRNR038927"/>
    </source>
</evidence>
<dbReference type="InterPro" id="IPR011614">
    <property type="entry name" value="Catalase_core"/>
</dbReference>
<feature type="domain" description="Catalase core" evidence="12">
    <location>
        <begin position="126"/>
        <end position="514"/>
    </location>
</feature>
<dbReference type="Pfam" id="PF06628">
    <property type="entry name" value="Catalase-rel"/>
    <property type="match status" value="1"/>
</dbReference>
<dbReference type="InterPro" id="IPR010582">
    <property type="entry name" value="Catalase_immune_responsive"/>
</dbReference>
<dbReference type="RefSeq" id="WP_201692184.1">
    <property type="nucleotide sequence ID" value="NZ_JAEQND010000012.1"/>
</dbReference>
<comment type="caution">
    <text evidence="13">The sequence shown here is derived from an EMBL/GenBank/DDBJ whole genome shotgun (WGS) entry which is preliminary data.</text>
</comment>
<evidence type="ECO:0000256" key="9">
    <source>
        <dbReference type="ARBA" id="ARBA00023324"/>
    </source>
</evidence>
<dbReference type="InterPro" id="IPR029062">
    <property type="entry name" value="Class_I_gatase-like"/>
</dbReference>
<keyword evidence="5 10" id="KW-0349">Heme</keyword>
<dbReference type="SUPFAM" id="SSF56634">
    <property type="entry name" value="Heme-dependent catalase-like"/>
    <property type="match status" value="1"/>
</dbReference>
<gene>
    <name evidence="13" type="ORF">JI746_20745</name>
</gene>
<evidence type="ECO:0000256" key="2">
    <source>
        <dbReference type="ARBA" id="ARBA00002974"/>
    </source>
</evidence>
<evidence type="ECO:0000256" key="6">
    <source>
        <dbReference type="ARBA" id="ARBA00022723"/>
    </source>
</evidence>
<dbReference type="Gene3D" id="2.40.180.10">
    <property type="entry name" value="Catalase core domain"/>
    <property type="match status" value="1"/>
</dbReference>
<dbReference type="PIRSF" id="PIRSF038927">
    <property type="entry name" value="Catalase_clade2"/>
    <property type="match status" value="1"/>
</dbReference>
<dbReference type="Gene3D" id="1.20.1370.20">
    <property type="match status" value="1"/>
</dbReference>
<dbReference type="PROSITE" id="PS51402">
    <property type="entry name" value="CATALASE_3"/>
    <property type="match status" value="1"/>
</dbReference>
<protein>
    <recommendedName>
        <fullName evidence="3 10">Catalase</fullName>
        <ecNumber evidence="3 10">1.11.1.6</ecNumber>
    </recommendedName>
</protein>
<feature type="region of interest" description="Disordered" evidence="11">
    <location>
        <begin position="54"/>
        <end position="80"/>
    </location>
</feature>
<dbReference type="InterPro" id="IPR018028">
    <property type="entry name" value="Catalase"/>
</dbReference>
<keyword evidence="14" id="KW-1185">Reference proteome</keyword>
<keyword evidence="8 10" id="KW-0408">Iron</keyword>
<keyword evidence="6 10" id="KW-0479">Metal-binding</keyword>
<evidence type="ECO:0000313" key="13">
    <source>
        <dbReference type="EMBL" id="MBL0427555.1"/>
    </source>
</evidence>
<evidence type="ECO:0000256" key="8">
    <source>
        <dbReference type="ARBA" id="ARBA00023004"/>
    </source>
</evidence>